<reference evidence="3 4" key="1">
    <citation type="submission" date="2019-04" db="EMBL/GenBank/DDBJ databases">
        <title>Geobacter ruber sp. nov., ferric-reducing bacteria isolated from paddy soil.</title>
        <authorList>
            <person name="Xu Z."/>
            <person name="Masuda Y."/>
            <person name="Itoh H."/>
            <person name="Senoo K."/>
        </authorList>
    </citation>
    <scope>NUCLEOTIDE SEQUENCE [LARGE SCALE GENOMIC DNA]</scope>
    <source>
        <strain evidence="3 4">Red88</strain>
    </source>
</reference>
<feature type="signal peptide" evidence="1">
    <location>
        <begin position="1"/>
        <end position="22"/>
    </location>
</feature>
<keyword evidence="4" id="KW-1185">Reference proteome</keyword>
<feature type="chain" id="PRO_5022676801" description="Cytochrome c7-like domain-containing protein" evidence="1">
    <location>
        <begin position="23"/>
        <end position="268"/>
    </location>
</feature>
<evidence type="ECO:0000256" key="1">
    <source>
        <dbReference type="SAM" id="SignalP"/>
    </source>
</evidence>
<keyword evidence="1" id="KW-0732">Signal</keyword>
<dbReference type="Pfam" id="PF14522">
    <property type="entry name" value="Cytochrome_C7"/>
    <property type="match status" value="2"/>
</dbReference>
<feature type="domain" description="Cytochrome c7-like" evidence="2">
    <location>
        <begin position="199"/>
        <end position="260"/>
    </location>
</feature>
<evidence type="ECO:0000313" key="4">
    <source>
        <dbReference type="Proteomes" id="UP000324298"/>
    </source>
</evidence>
<protein>
    <recommendedName>
        <fullName evidence="2">Cytochrome c7-like domain-containing protein</fullName>
    </recommendedName>
</protein>
<dbReference type="PANTHER" id="PTHR39425">
    <property type="entry name" value="LIPOPROTEIN CYTOCHROME C"/>
    <property type="match status" value="1"/>
</dbReference>
<dbReference type="Gene3D" id="3.90.10.10">
    <property type="entry name" value="Cytochrome C3"/>
    <property type="match status" value="2"/>
</dbReference>
<dbReference type="RefSeq" id="WP_149307878.1">
    <property type="nucleotide sequence ID" value="NZ_SRSD01000007.1"/>
</dbReference>
<dbReference type="InterPro" id="IPR026352">
    <property type="entry name" value="Nanowire_3heme"/>
</dbReference>
<name>A0A5A9XD87_9BACT</name>
<organism evidence="3 4">
    <name type="scientific">Oryzomonas rubra</name>
    <dbReference type="NCBI Taxonomy" id="2509454"/>
    <lineage>
        <taxon>Bacteria</taxon>
        <taxon>Pseudomonadati</taxon>
        <taxon>Thermodesulfobacteriota</taxon>
        <taxon>Desulfuromonadia</taxon>
        <taxon>Geobacterales</taxon>
        <taxon>Geobacteraceae</taxon>
        <taxon>Oryzomonas</taxon>
    </lineage>
</organism>
<dbReference type="InterPro" id="IPR029467">
    <property type="entry name" value="Cyt_c7-like"/>
</dbReference>
<dbReference type="InterPro" id="IPR036280">
    <property type="entry name" value="Multihaem_cyt_sf"/>
</dbReference>
<dbReference type="Proteomes" id="UP000324298">
    <property type="component" value="Unassembled WGS sequence"/>
</dbReference>
<sequence>MNSTTLFLAAVVLLSCLGNAQAMDRSELGDVLKTIPPNGPFWKYGTLVMRRRTKKAGMAPVVFAHWSHRARYTCRVCHLDLGFSMRAGDTGISRAQYTAGKYCGACHDGVTAFGVQDGEPSLCARCHMKDTQALEASFETFAAPLPIAGFGNGIDWAGALKSGRVSPRNSLSFAAPSMPLPEKLHLPMKLSTAAPRSDVTFSHEDHFSELDCSSCHPDIFNIKKKGTVDFSMDKNIFGNYCGACHMRVAFPMNDCKRCHSYMSNFSGF</sequence>
<proteinExistence type="predicted"/>
<dbReference type="AlphaFoldDB" id="A0A5A9XD87"/>
<dbReference type="SUPFAM" id="SSF48695">
    <property type="entry name" value="Multiheme cytochromes"/>
    <property type="match status" value="1"/>
</dbReference>
<evidence type="ECO:0000259" key="2">
    <source>
        <dbReference type="Pfam" id="PF14522"/>
    </source>
</evidence>
<evidence type="ECO:0000313" key="3">
    <source>
        <dbReference type="EMBL" id="KAA0890405.1"/>
    </source>
</evidence>
<feature type="domain" description="Cytochrome c7-like" evidence="2">
    <location>
        <begin position="61"/>
        <end position="127"/>
    </location>
</feature>
<dbReference type="NCBIfam" id="TIGR04257">
    <property type="entry name" value="nanowire_3heme"/>
    <property type="match status" value="2"/>
</dbReference>
<dbReference type="PANTHER" id="PTHR39425:SF1">
    <property type="entry name" value="CYTOCHROME C7-LIKE DOMAIN-CONTAINING PROTEIN"/>
    <property type="match status" value="1"/>
</dbReference>
<comment type="caution">
    <text evidence="3">The sequence shown here is derived from an EMBL/GenBank/DDBJ whole genome shotgun (WGS) entry which is preliminary data.</text>
</comment>
<dbReference type="EMBL" id="SRSD01000007">
    <property type="protein sequence ID" value="KAA0890405.1"/>
    <property type="molecule type" value="Genomic_DNA"/>
</dbReference>
<dbReference type="OrthoDB" id="5393172at2"/>
<accession>A0A5A9XD87</accession>
<gene>
    <name evidence="3" type="ORF">ET418_12120</name>
</gene>